<dbReference type="PANTHER" id="PTHR33499">
    <property type="entry name" value="OS12G0282400 PROTEIN-RELATED"/>
    <property type="match status" value="1"/>
</dbReference>
<protein>
    <recommendedName>
        <fullName evidence="4">Transposase</fullName>
    </recommendedName>
</protein>
<feature type="region of interest" description="Disordered" evidence="1">
    <location>
        <begin position="432"/>
        <end position="476"/>
    </location>
</feature>
<dbReference type="Pfam" id="PF03004">
    <property type="entry name" value="Transposase_24"/>
    <property type="match status" value="1"/>
</dbReference>
<dbReference type="Proteomes" id="UP001459277">
    <property type="component" value="Unassembled WGS sequence"/>
</dbReference>
<accession>A0AAW2C449</accession>
<dbReference type="AlphaFoldDB" id="A0AAW2C449"/>
<reference evidence="2 3" key="1">
    <citation type="submission" date="2024-01" db="EMBL/GenBank/DDBJ databases">
        <title>A telomere-to-telomere, gap-free genome of sweet tea (Lithocarpus litseifolius).</title>
        <authorList>
            <person name="Zhou J."/>
        </authorList>
    </citation>
    <scope>NUCLEOTIDE SEQUENCE [LARGE SCALE GENOMIC DNA]</scope>
    <source>
        <strain evidence="2">Zhou-2022a</strain>
        <tissue evidence="2">Leaf</tissue>
    </source>
</reference>
<organism evidence="2 3">
    <name type="scientific">Lithocarpus litseifolius</name>
    <dbReference type="NCBI Taxonomy" id="425828"/>
    <lineage>
        <taxon>Eukaryota</taxon>
        <taxon>Viridiplantae</taxon>
        <taxon>Streptophyta</taxon>
        <taxon>Embryophyta</taxon>
        <taxon>Tracheophyta</taxon>
        <taxon>Spermatophyta</taxon>
        <taxon>Magnoliopsida</taxon>
        <taxon>eudicotyledons</taxon>
        <taxon>Gunneridae</taxon>
        <taxon>Pentapetalae</taxon>
        <taxon>rosids</taxon>
        <taxon>fabids</taxon>
        <taxon>Fagales</taxon>
        <taxon>Fagaceae</taxon>
        <taxon>Lithocarpus</taxon>
    </lineage>
</organism>
<evidence type="ECO:0000313" key="2">
    <source>
        <dbReference type="EMBL" id="KAK9993035.1"/>
    </source>
</evidence>
<feature type="compositionally biased region" description="Polar residues" evidence="1">
    <location>
        <begin position="432"/>
        <end position="442"/>
    </location>
</feature>
<evidence type="ECO:0000256" key="1">
    <source>
        <dbReference type="SAM" id="MobiDB-lite"/>
    </source>
</evidence>
<proteinExistence type="predicted"/>
<gene>
    <name evidence="2" type="ORF">SO802_022738</name>
</gene>
<feature type="region of interest" description="Disordered" evidence="1">
    <location>
        <begin position="94"/>
        <end position="120"/>
    </location>
</feature>
<feature type="compositionally biased region" description="Acidic residues" evidence="1">
    <location>
        <begin position="467"/>
        <end position="476"/>
    </location>
</feature>
<evidence type="ECO:0000313" key="3">
    <source>
        <dbReference type="Proteomes" id="UP001459277"/>
    </source>
</evidence>
<dbReference type="InterPro" id="IPR004252">
    <property type="entry name" value="Probable_transposase_24"/>
</dbReference>
<feature type="compositionally biased region" description="Polar residues" evidence="1">
    <location>
        <begin position="102"/>
        <end position="117"/>
    </location>
</feature>
<dbReference type="EMBL" id="JAZDWU010000008">
    <property type="protein sequence ID" value="KAK9993035.1"/>
    <property type="molecule type" value="Genomic_DNA"/>
</dbReference>
<sequence>MQPLLKLRPVSTTATSVDEHDDRSLGRPDIEVCPLVKPSLAGRRVLEANSVAHGETKFIIERLVNETKDKVPDLLNFLQLLVIHQSKVGMARKVKRKGKGISESQDSQLQETQSTRPSFDHNEVCEQELSQILRPSSEPQTDERALQASNSIIIGTNAGKKRGRGKAKGINAGDGEIEVEIYDGKIITPKATREITILFHQKLNGAWTTFTEYPNSELETLYARYRAQRFKHKQPDEEVKKAFVESVKHRYSDWMFRVRNPIFQKYEKKEDRYKNGPSFIPTPFWKEMVDKWMAGDWGYLETGSEPSPIDCFKKFHTKKDGKEWATDHAKTLYEKMDAIKAKVVSEGAKTNDYQIFREVVGEPSHGRVLGMGIGIKAKDVYGLTSTGKGCSKRCREDFTKEKEDLEARLREEMDSKLAKVVEKLQEKFAQKLQSMGIPQQSDIDAATTDGTSRDEEDNSNNNIEVENNLESDSEED</sequence>
<dbReference type="PANTHER" id="PTHR33499:SF43">
    <property type="entry name" value="TRANSPOSASE, PTTA_EN_SPM, PLANT"/>
    <property type="match status" value="1"/>
</dbReference>
<comment type="caution">
    <text evidence="2">The sequence shown here is derived from an EMBL/GenBank/DDBJ whole genome shotgun (WGS) entry which is preliminary data.</text>
</comment>
<keyword evidence="3" id="KW-1185">Reference proteome</keyword>
<name>A0AAW2C449_9ROSI</name>
<evidence type="ECO:0008006" key="4">
    <source>
        <dbReference type="Google" id="ProtNLM"/>
    </source>
</evidence>